<feature type="region of interest" description="Disordered" evidence="1">
    <location>
        <begin position="1"/>
        <end position="99"/>
    </location>
</feature>
<reference evidence="2 3" key="1">
    <citation type="submission" date="2018-11" db="EMBL/GenBank/DDBJ databases">
        <authorList>
            <consortium name="Pathogen Informatics"/>
        </authorList>
    </citation>
    <scope>NUCLEOTIDE SEQUENCE [LARGE SCALE GENOMIC DNA]</scope>
</reference>
<proteinExistence type="predicted"/>
<evidence type="ECO:0000313" key="3">
    <source>
        <dbReference type="Proteomes" id="UP000270094"/>
    </source>
</evidence>
<dbReference type="Proteomes" id="UP000270094">
    <property type="component" value="Unassembled WGS sequence"/>
</dbReference>
<dbReference type="EMBL" id="UYYB01112492">
    <property type="protein sequence ID" value="VDM81346.1"/>
    <property type="molecule type" value="Genomic_DNA"/>
</dbReference>
<feature type="compositionally biased region" description="Acidic residues" evidence="1">
    <location>
        <begin position="70"/>
        <end position="92"/>
    </location>
</feature>
<dbReference type="OrthoDB" id="5875872at2759"/>
<gene>
    <name evidence="2" type="ORF">SVUK_LOCUS16344</name>
</gene>
<evidence type="ECO:0000313" key="2">
    <source>
        <dbReference type="EMBL" id="VDM81346.1"/>
    </source>
</evidence>
<name>A0A3P7JDE8_STRVU</name>
<keyword evidence="3" id="KW-1185">Reference proteome</keyword>
<evidence type="ECO:0000256" key="1">
    <source>
        <dbReference type="SAM" id="MobiDB-lite"/>
    </source>
</evidence>
<dbReference type="AlphaFoldDB" id="A0A3P7JDE8"/>
<sequence length="152" mass="16934">MDSSPDEPEVSTKSTMNPAALSIETKSSASGDIVAGTQELVAESDDEGHLRSELYEIDEITRLAPPSPSSEEEMEEEQDSSAEDDSSSDEDDTITRSSVAKMNLFGPARKFAEYILARRSERVMIKRDPNVATKTYEVKRTVRFVHLLTFIR</sequence>
<protein>
    <submittedName>
        <fullName evidence="2">Uncharacterized protein</fullName>
    </submittedName>
</protein>
<accession>A0A3P7JDE8</accession>
<organism evidence="2 3">
    <name type="scientific">Strongylus vulgaris</name>
    <name type="common">Blood worm</name>
    <dbReference type="NCBI Taxonomy" id="40348"/>
    <lineage>
        <taxon>Eukaryota</taxon>
        <taxon>Metazoa</taxon>
        <taxon>Ecdysozoa</taxon>
        <taxon>Nematoda</taxon>
        <taxon>Chromadorea</taxon>
        <taxon>Rhabditida</taxon>
        <taxon>Rhabditina</taxon>
        <taxon>Rhabditomorpha</taxon>
        <taxon>Strongyloidea</taxon>
        <taxon>Strongylidae</taxon>
        <taxon>Strongylus</taxon>
    </lineage>
</organism>